<dbReference type="EMBL" id="JABNND010000022">
    <property type="protein sequence ID" value="NQX51668.1"/>
    <property type="molecule type" value="Genomic_DNA"/>
</dbReference>
<reference evidence="1 2" key="1">
    <citation type="submission" date="2020-05" db="EMBL/GenBank/DDBJ databases">
        <title>Draft Genome Sequence of Bifidobacterium longum subsp. Infantis BI-G201, a Commercialization Strain.</title>
        <authorList>
            <person name="Song J."/>
            <person name="Xu Y."/>
            <person name="Han D."/>
            <person name="Teng Q."/>
            <person name="Jiang D."/>
            <person name="Liu Q."/>
        </authorList>
    </citation>
    <scope>NUCLEOTIDE SEQUENCE [LARGE SCALE GENOMIC DNA]</scope>
    <source>
        <strain evidence="1 2">BI-G201</strain>
    </source>
</reference>
<evidence type="ECO:0000313" key="1">
    <source>
        <dbReference type="EMBL" id="NQX51668.1"/>
    </source>
</evidence>
<dbReference type="NCBIfam" id="TIGR04336">
    <property type="entry name" value="AmmeMemoSam_B"/>
    <property type="match status" value="1"/>
</dbReference>
<name>A0A7D5CCW2_BIFLI</name>
<proteinExistence type="predicted"/>
<accession>A0A7D5CCW2</accession>
<sequence length="98" mass="10166">MGTVPVDVVAERKALGLESASDEPLRSGTHARPGAPAPAMIVNDPTHTQEHAVEVQIPFLQTVLGPDLTIVPLNAGDATPQEVAMCCVLCGADRKPSS</sequence>
<gene>
    <name evidence="1" type="primary">amrB</name>
    <name evidence="1" type="ORF">HNS28_09575</name>
</gene>
<protein>
    <submittedName>
        <fullName evidence="1">AmmeMemoRadiSam system protein B</fullName>
    </submittedName>
</protein>
<dbReference type="AlphaFoldDB" id="A0A7D5CCW2"/>
<comment type="caution">
    <text evidence="1">The sequence shown here is derived from an EMBL/GenBank/DDBJ whole genome shotgun (WGS) entry which is preliminary data.</text>
</comment>
<dbReference type="Proteomes" id="UP000551316">
    <property type="component" value="Unassembled WGS sequence"/>
</dbReference>
<evidence type="ECO:0000313" key="2">
    <source>
        <dbReference type="Proteomes" id="UP000551316"/>
    </source>
</evidence>
<organism evidence="1 2">
    <name type="scientific">Bifidobacterium longum subsp. infantis</name>
    <dbReference type="NCBI Taxonomy" id="1682"/>
    <lineage>
        <taxon>Bacteria</taxon>
        <taxon>Bacillati</taxon>
        <taxon>Actinomycetota</taxon>
        <taxon>Actinomycetes</taxon>
        <taxon>Bifidobacteriales</taxon>
        <taxon>Bifidobacteriaceae</taxon>
        <taxon>Bifidobacterium</taxon>
    </lineage>
</organism>
<dbReference type="Gene3D" id="3.40.830.10">
    <property type="entry name" value="LigB-like"/>
    <property type="match status" value="1"/>
</dbReference>